<evidence type="ECO:0000313" key="1">
    <source>
        <dbReference type="EMBL" id="MDP9906853.1"/>
    </source>
</evidence>
<keyword evidence="3" id="KW-1185">Reference proteome</keyword>
<evidence type="ECO:0000313" key="3">
    <source>
        <dbReference type="Proteomes" id="UP001230951"/>
    </source>
</evidence>
<comment type="caution">
    <text evidence="1">The sequence shown here is derived from an EMBL/GenBank/DDBJ whole genome shotgun (WGS) entry which is preliminary data.</text>
</comment>
<dbReference type="AlphaFoldDB" id="A0AAW8DJ49"/>
<organism evidence="1 4">
    <name type="scientific">Arthrobacter bambusae</name>
    <dbReference type="NCBI Taxonomy" id="1338426"/>
    <lineage>
        <taxon>Bacteria</taxon>
        <taxon>Bacillati</taxon>
        <taxon>Actinomycetota</taxon>
        <taxon>Actinomycetes</taxon>
        <taxon>Micrococcales</taxon>
        <taxon>Micrococcaceae</taxon>
        <taxon>Arthrobacter</taxon>
    </lineage>
</organism>
<accession>A0AAW8DJ49</accession>
<dbReference type="EMBL" id="JAUSTF010000013">
    <property type="protein sequence ID" value="MDQ0182531.1"/>
    <property type="molecule type" value="Genomic_DNA"/>
</dbReference>
<dbReference type="EMBL" id="JAUSRG010000015">
    <property type="protein sequence ID" value="MDP9906853.1"/>
    <property type="molecule type" value="Genomic_DNA"/>
</dbReference>
<sequence length="36" mass="3844">MFGTGYSSSGFMEDFTERGTALLAAPALTLRETMAI</sequence>
<dbReference type="Proteomes" id="UP001242995">
    <property type="component" value="Unassembled WGS sequence"/>
</dbReference>
<evidence type="ECO:0000313" key="2">
    <source>
        <dbReference type="EMBL" id="MDQ0182531.1"/>
    </source>
</evidence>
<evidence type="ECO:0000313" key="4">
    <source>
        <dbReference type="Proteomes" id="UP001242995"/>
    </source>
</evidence>
<dbReference type="Proteomes" id="UP001230951">
    <property type="component" value="Unassembled WGS sequence"/>
</dbReference>
<reference evidence="1 3" key="1">
    <citation type="submission" date="2023-07" db="EMBL/GenBank/DDBJ databases">
        <title>Sorghum-associated microbial communities from plants grown in Nebraska, USA.</title>
        <authorList>
            <person name="Schachtman D."/>
        </authorList>
    </citation>
    <scope>NUCLEOTIDE SEQUENCE</scope>
    <source>
        <strain evidence="1">DS1006</strain>
        <strain evidence="2 3">DS1016</strain>
    </source>
</reference>
<proteinExistence type="predicted"/>
<name>A0AAW8DJ49_9MICC</name>
<gene>
    <name evidence="1" type="ORF">J2S90_003840</name>
    <name evidence="2" type="ORF">J2S93_003984</name>
</gene>
<protein>
    <submittedName>
        <fullName evidence="1">Uncharacterized protein</fullName>
    </submittedName>
</protein>